<proteinExistence type="inferred from homology"/>
<gene>
    <name evidence="2" type="ORF">KI387_036390</name>
</gene>
<protein>
    <submittedName>
        <fullName evidence="2">Uncharacterized protein</fullName>
    </submittedName>
</protein>
<feature type="non-terminal residue" evidence="2">
    <location>
        <position position="135"/>
    </location>
</feature>
<reference evidence="2 3" key="1">
    <citation type="journal article" date="2021" name="Nat. Plants">
        <title>The Taxus genome provides insights into paclitaxel biosynthesis.</title>
        <authorList>
            <person name="Xiong X."/>
            <person name="Gou J."/>
            <person name="Liao Q."/>
            <person name="Li Y."/>
            <person name="Zhou Q."/>
            <person name="Bi G."/>
            <person name="Li C."/>
            <person name="Du R."/>
            <person name="Wang X."/>
            <person name="Sun T."/>
            <person name="Guo L."/>
            <person name="Liang H."/>
            <person name="Lu P."/>
            <person name="Wu Y."/>
            <person name="Zhang Z."/>
            <person name="Ro D.K."/>
            <person name="Shang Y."/>
            <person name="Huang S."/>
            <person name="Yan J."/>
        </authorList>
    </citation>
    <scope>NUCLEOTIDE SEQUENCE [LARGE SCALE GENOMIC DNA]</scope>
    <source>
        <strain evidence="2">Ta-2019</strain>
    </source>
</reference>
<evidence type="ECO:0000256" key="1">
    <source>
        <dbReference type="ARBA" id="ARBA00093458"/>
    </source>
</evidence>
<dbReference type="Proteomes" id="UP000824469">
    <property type="component" value="Unassembled WGS sequence"/>
</dbReference>
<name>A0AA38KSW4_TAXCH</name>
<dbReference type="Pfam" id="PF10494">
    <property type="entry name" value="Stk19"/>
    <property type="match status" value="1"/>
</dbReference>
<evidence type="ECO:0000313" key="3">
    <source>
        <dbReference type="Proteomes" id="UP000824469"/>
    </source>
</evidence>
<dbReference type="PANTHER" id="PTHR15243:SF0">
    <property type="entry name" value="SERINE_THREONINE-PROTEIN KINASE 19"/>
    <property type="match status" value="1"/>
</dbReference>
<comment type="similarity">
    <text evidence="1">Belongs to the STK19 family.</text>
</comment>
<comment type="caution">
    <text evidence="2">The sequence shown here is derived from an EMBL/GenBank/DDBJ whole genome shotgun (WGS) entry which is preliminary data.</text>
</comment>
<evidence type="ECO:0000313" key="2">
    <source>
        <dbReference type="EMBL" id="KAH9308479.1"/>
    </source>
</evidence>
<keyword evidence="3" id="KW-1185">Reference proteome</keyword>
<dbReference type="PANTHER" id="PTHR15243">
    <property type="entry name" value="SERINE/THREONINE-PROTEIN KINASE 19"/>
    <property type="match status" value="1"/>
</dbReference>
<dbReference type="OMA" id="MCPLDIR"/>
<organism evidence="2 3">
    <name type="scientific">Taxus chinensis</name>
    <name type="common">Chinese yew</name>
    <name type="synonym">Taxus wallichiana var. chinensis</name>
    <dbReference type="NCBI Taxonomy" id="29808"/>
    <lineage>
        <taxon>Eukaryota</taxon>
        <taxon>Viridiplantae</taxon>
        <taxon>Streptophyta</taxon>
        <taxon>Embryophyta</taxon>
        <taxon>Tracheophyta</taxon>
        <taxon>Spermatophyta</taxon>
        <taxon>Pinopsida</taxon>
        <taxon>Pinidae</taxon>
        <taxon>Conifers II</taxon>
        <taxon>Cupressales</taxon>
        <taxon>Taxaceae</taxon>
        <taxon>Taxus</taxon>
    </lineage>
</organism>
<dbReference type="AlphaFoldDB" id="A0AA38KSW4"/>
<sequence length="135" mass="15407">VEAAKISVQAKHSDDVVIFDWFRSYVLASNLGVGISHSELCEMLSSGGALKDKHISLLINTGLLIRQIVDSDSYWFSIPNVGFLLKSLNQGRKELLKFLTRRRYKEILLSALEKRSMRLSTLDMRFHLRDLLPDT</sequence>
<dbReference type="EMBL" id="JAHRHJ020000007">
    <property type="protein sequence ID" value="KAH9308479.1"/>
    <property type="molecule type" value="Genomic_DNA"/>
</dbReference>
<feature type="non-terminal residue" evidence="2">
    <location>
        <position position="1"/>
    </location>
</feature>
<accession>A0AA38KSW4</accession>
<dbReference type="InterPro" id="IPR018865">
    <property type="entry name" value="STK19-like"/>
</dbReference>